<feature type="region of interest" description="Disordered" evidence="2">
    <location>
        <begin position="1506"/>
        <end position="1549"/>
    </location>
</feature>
<dbReference type="OrthoDB" id="1801831at2"/>
<feature type="domain" description="SLH" evidence="3">
    <location>
        <begin position="1677"/>
        <end position="1735"/>
    </location>
</feature>
<sequence>MKLTNLKKELRRFVGLILAVVIVISSVAPVYAEEVETGTGSAVVLQENDEGEQNSPIPEEESAVNDEDKDTTENEGDEESQSSIIPEDGAEDPRSEITPEADEDTIENKGDEESQDSIIPKDGAENQPSEIDTEASEEIISDEPDVVPNLVQIQSTGLVGDYKDGTYEGTGEGRNGDIVVEVTIANNAITKIEVTSQNETPSYWQKALALVDTIKDANSTDVDSVSSATLSSEGIKAAVNNALAKALQTVFESGDGSKSNPYEIKTTEQLTGFANEVNNGNAYQGKYITLSDDIDLSGQEWIPIGITGADFSGTFNGAGKTVQGLTIKNGTVQYAGLFGQLGTGARISDLELTEVDIAITVVEASYAGAIAGSTAADVIINNCRIDGKVAASTSGSNKISRVGGVVGSLGMANVVTNCYTNVAVTAQSANGSAFAGGIAGVSGNLCVVVNVAALGDVSAQTDSKSLSAAGGILGTHAGTAYNVYALGEVTSESEDEAKRLAGGISGMITANTALINAYYNDQNAQGFMTATDSITGYITDNVQAVEQGDMSSVSFAEGLNNGLKKASISAAAATIAAANKPNMGDLQSVAGSVKFYAWEPGSGKVVLAKQFFAETINTAIFESGQGTAEDPFIIKTEQQLREFAKSLSDDVTYAGIYIALAGDIDVSSEQWTPIGLGHYDFCGIFDGQGHVIRGMFIGSRNNSYEEPIGDTNDTSIMTTFYGLFGVIGKNAVVKNLGIENATVSVKREGVCYAGLMAGVTDESYIDSCYATGYVYSETTHPLKTESSERINAWAGGLIGMTVRGGIINSWTDAEVYCTAVGGLAESGAFIGMSNRSVVANCLALGDAGGRASRDNGYEGAPAVSSFIGVNGGKMANCYSLGNMKADSFSQYVGSITGWATGIARQFVSYYNSDAVQNNNGTINKPVLDVGFLVSAGVNDEGEPYDGTYHVGILPKNSAELKSQAFADLLNANHNAFPLDIVNGVSSNIGDQNAMGLPDFMKLKAWQLVDGIVLPVGGPVAITYKDMTPEFEPNKLDLADGTYYGREIRPSGKDIYVEIKVEKSRIVDIRVTEHGEGAALDDVKADVIQAVIASQNYAKEDNDSDIVKALKGAIATAAQKAAKRDQTGYGEVDPSIFAGGNGTETKPYLINTANQLKTFAASVNADEHYEGKFIKLGNDISLAGMNWLPVGGSGAYGFRGTFDGNHKVIRHMTIGSAAAPEEYCKSVGLFANLEAAKIRNLGLENAAVYLKYMRDDQIAYAGLLAGYVAENAGDGGYIDFCYAKGTINTFTAKQNDSGGLVGGINRGTIANSYADVTIDATSRDNYSYAGGLVGLPNRAAVINNYASGSIIGAGNGARVTIGGIAGLNAGVAINNYANVSLVSKNTTEDIGGFTGRTTGISYIEQGYYNAGAEQVSGKAVISPAKGVGRIVAGNDYGKGTVIALEGKALSELKSTALADRLNTNKNDSALIARANAVLDGFGGKIASSVTLRDWAYSSKERAVIFKDRMVSSPSNSGGRGSSSGSNNQNTDEKDTAAEDKQETNNGSAASAGETAAKLFSDVNNHWAAATIGKAVDRKLFAGVGPQSFAPDSTMTREMFVAVLRNLANAETVEPVNFKDVEKNSWYAGSVGWANQAGIVSGISSEEFGIGKAVTREQIAVMLYNFAKAKGLQMSEGGNVGFADQTSISDWARTAVTSMANEGIIRGRGNGNFDPQGQATRAEAAAMTVNFMERYGL</sequence>
<evidence type="ECO:0000259" key="3">
    <source>
        <dbReference type="PROSITE" id="PS51272"/>
    </source>
</evidence>
<dbReference type="Pfam" id="PF00395">
    <property type="entry name" value="SLH"/>
    <property type="match status" value="3"/>
</dbReference>
<keyword evidence="5" id="KW-1185">Reference proteome</keyword>
<feature type="compositionally biased region" description="Acidic residues" evidence="2">
    <location>
        <begin position="47"/>
        <end position="80"/>
    </location>
</feature>
<dbReference type="Proteomes" id="UP000183997">
    <property type="component" value="Unassembled WGS sequence"/>
</dbReference>
<evidence type="ECO:0000256" key="2">
    <source>
        <dbReference type="SAM" id="MobiDB-lite"/>
    </source>
</evidence>
<accession>A0A1M6UIF1</accession>
<dbReference type="InterPro" id="IPR001119">
    <property type="entry name" value="SLH_dom"/>
</dbReference>
<dbReference type="Pfam" id="PF04205">
    <property type="entry name" value="FMN_bind"/>
    <property type="match status" value="1"/>
</dbReference>
<name>A0A1M6UIF1_9FIRM</name>
<dbReference type="SMART" id="SM00900">
    <property type="entry name" value="FMN_bind"/>
    <property type="match status" value="1"/>
</dbReference>
<dbReference type="Gene3D" id="3.90.1010.20">
    <property type="match status" value="1"/>
</dbReference>
<keyword evidence="1" id="KW-0677">Repeat</keyword>
<dbReference type="RefSeq" id="WP_072915451.1">
    <property type="nucleotide sequence ID" value="NZ_FRAR01000020.1"/>
</dbReference>
<dbReference type="GO" id="GO:0010181">
    <property type="term" value="F:FMN binding"/>
    <property type="evidence" value="ECO:0007669"/>
    <property type="project" value="InterPro"/>
</dbReference>
<evidence type="ECO:0000313" key="5">
    <source>
        <dbReference type="Proteomes" id="UP000183997"/>
    </source>
</evidence>
<proteinExistence type="predicted"/>
<dbReference type="PROSITE" id="PS51272">
    <property type="entry name" value="SLH"/>
    <property type="match status" value="3"/>
</dbReference>
<feature type="compositionally biased region" description="Basic and acidic residues" evidence="2">
    <location>
        <begin position="1529"/>
        <end position="1541"/>
    </location>
</feature>
<dbReference type="InterPro" id="IPR007329">
    <property type="entry name" value="FMN-bd"/>
</dbReference>
<dbReference type="Gene3D" id="2.160.20.110">
    <property type="match status" value="3"/>
</dbReference>
<organism evidence="4 5">
    <name type="scientific">Desulforamulus aeronauticus DSM 10349</name>
    <dbReference type="NCBI Taxonomy" id="1121421"/>
    <lineage>
        <taxon>Bacteria</taxon>
        <taxon>Bacillati</taxon>
        <taxon>Bacillota</taxon>
        <taxon>Clostridia</taxon>
        <taxon>Eubacteriales</taxon>
        <taxon>Peptococcaceae</taxon>
        <taxon>Desulforamulus</taxon>
    </lineage>
</organism>
<dbReference type="GO" id="GO:0016020">
    <property type="term" value="C:membrane"/>
    <property type="evidence" value="ECO:0007669"/>
    <property type="project" value="InterPro"/>
</dbReference>
<evidence type="ECO:0000256" key="1">
    <source>
        <dbReference type="ARBA" id="ARBA00022737"/>
    </source>
</evidence>
<dbReference type="EMBL" id="FRAR01000020">
    <property type="protein sequence ID" value="SHK68940.1"/>
    <property type="molecule type" value="Genomic_DNA"/>
</dbReference>
<protein>
    <submittedName>
        <fullName evidence="4">S-layer homology domain-containing protein</fullName>
    </submittedName>
</protein>
<evidence type="ECO:0000313" key="4">
    <source>
        <dbReference type="EMBL" id="SHK68940.1"/>
    </source>
</evidence>
<dbReference type="STRING" id="1121421.SAMN02745123_02783"/>
<gene>
    <name evidence="4" type="ORF">SAMN02745123_02783</name>
</gene>
<feature type="domain" description="SLH" evidence="3">
    <location>
        <begin position="1553"/>
        <end position="1611"/>
    </location>
</feature>
<feature type="compositionally biased region" description="Low complexity" evidence="2">
    <location>
        <begin position="1510"/>
        <end position="1528"/>
    </location>
</feature>
<reference evidence="5" key="1">
    <citation type="submission" date="2016-11" db="EMBL/GenBank/DDBJ databases">
        <authorList>
            <person name="Varghese N."/>
            <person name="Submissions S."/>
        </authorList>
    </citation>
    <scope>NUCLEOTIDE SEQUENCE [LARGE SCALE GENOMIC DNA]</scope>
    <source>
        <strain evidence="5">DSM 10349</strain>
    </source>
</reference>
<feature type="domain" description="SLH" evidence="3">
    <location>
        <begin position="1612"/>
        <end position="1675"/>
    </location>
</feature>
<feature type="region of interest" description="Disordered" evidence="2">
    <location>
        <begin position="47"/>
        <end position="145"/>
    </location>
</feature>
<feature type="compositionally biased region" description="Acidic residues" evidence="2">
    <location>
        <begin position="131"/>
        <end position="145"/>
    </location>
</feature>